<proteinExistence type="inferred from homology"/>
<comment type="caution">
    <text evidence="6">The sequence shown here is derived from an EMBL/GenBank/DDBJ whole genome shotgun (WGS) entry which is preliminary data.</text>
</comment>
<dbReference type="SUPFAM" id="SSF54695">
    <property type="entry name" value="POZ domain"/>
    <property type="match status" value="1"/>
</dbReference>
<dbReference type="SMART" id="SM00512">
    <property type="entry name" value="Skp1"/>
    <property type="match status" value="1"/>
</dbReference>
<reference evidence="6 7" key="1">
    <citation type="submission" date="2015-12" db="EMBL/GenBank/DDBJ databases">
        <title>The genome of Folsomia candida.</title>
        <authorList>
            <person name="Faddeeva A."/>
            <person name="Derks M.F."/>
            <person name="Anvar Y."/>
            <person name="Smit S."/>
            <person name="Van Straalen N."/>
            <person name="Roelofs D."/>
        </authorList>
    </citation>
    <scope>NUCLEOTIDE SEQUENCE [LARGE SCALE GENOMIC DNA]</scope>
    <source>
        <strain evidence="6 7">VU population</strain>
        <tissue evidence="6">Whole body</tissue>
    </source>
</reference>
<dbReference type="PANTHER" id="PTHR11165">
    <property type="entry name" value="SKP1"/>
    <property type="match status" value="1"/>
</dbReference>
<evidence type="ECO:0000259" key="4">
    <source>
        <dbReference type="Pfam" id="PF01466"/>
    </source>
</evidence>
<keyword evidence="6" id="KW-0418">Kinase</keyword>
<dbReference type="InterPro" id="IPR036296">
    <property type="entry name" value="SKP1-like_dim_sf"/>
</dbReference>
<dbReference type="InterPro" id="IPR001232">
    <property type="entry name" value="SKP1-like"/>
</dbReference>
<dbReference type="EMBL" id="LNIX01000001">
    <property type="protein sequence ID" value="OXA64765.1"/>
    <property type="molecule type" value="Genomic_DNA"/>
</dbReference>
<name>A0A226F4N4_FOLCA</name>
<evidence type="ECO:0000256" key="3">
    <source>
        <dbReference type="PIRNR" id="PIRNR028729"/>
    </source>
</evidence>
<feature type="domain" description="SKP1 component dimerisation" evidence="4">
    <location>
        <begin position="114"/>
        <end position="160"/>
    </location>
</feature>
<dbReference type="GO" id="GO:0016301">
    <property type="term" value="F:kinase activity"/>
    <property type="evidence" value="ECO:0007669"/>
    <property type="project" value="UniProtKB-KW"/>
</dbReference>
<dbReference type="AlphaFoldDB" id="A0A226F4N4"/>
<evidence type="ECO:0000313" key="6">
    <source>
        <dbReference type="EMBL" id="OXA64765.1"/>
    </source>
</evidence>
<keyword evidence="7" id="KW-1185">Reference proteome</keyword>
<dbReference type="GO" id="GO:0006511">
    <property type="term" value="P:ubiquitin-dependent protein catabolic process"/>
    <property type="evidence" value="ECO:0007669"/>
    <property type="project" value="InterPro"/>
</dbReference>
<organism evidence="6 7">
    <name type="scientific">Folsomia candida</name>
    <name type="common">Springtail</name>
    <dbReference type="NCBI Taxonomy" id="158441"/>
    <lineage>
        <taxon>Eukaryota</taxon>
        <taxon>Metazoa</taxon>
        <taxon>Ecdysozoa</taxon>
        <taxon>Arthropoda</taxon>
        <taxon>Hexapoda</taxon>
        <taxon>Collembola</taxon>
        <taxon>Entomobryomorpha</taxon>
        <taxon>Isotomoidea</taxon>
        <taxon>Isotomidae</taxon>
        <taxon>Proisotominae</taxon>
        <taxon>Folsomia</taxon>
    </lineage>
</organism>
<keyword evidence="6" id="KW-0808">Transferase</keyword>
<dbReference type="STRING" id="158441.A0A226F4N4"/>
<dbReference type="SUPFAM" id="SSF81382">
    <property type="entry name" value="Skp1 dimerisation domain-like"/>
    <property type="match status" value="1"/>
</dbReference>
<dbReference type="InterPro" id="IPR016897">
    <property type="entry name" value="SKP1"/>
</dbReference>
<dbReference type="FunFam" id="3.30.710.10:FF:000026">
    <property type="entry name" value="E3 ubiquitin ligase complex SCF subunit"/>
    <property type="match status" value="1"/>
</dbReference>
<dbReference type="InterPro" id="IPR016073">
    <property type="entry name" value="Skp1_comp_POZ"/>
</dbReference>
<keyword evidence="2 3" id="KW-0833">Ubl conjugation pathway</keyword>
<accession>A0A226F4N4</accession>
<dbReference type="Pfam" id="PF03931">
    <property type="entry name" value="Skp1_POZ"/>
    <property type="match status" value="1"/>
</dbReference>
<dbReference type="PIRSF" id="PIRSF028729">
    <property type="entry name" value="E3_ubiquit_lig_SCF_Skp"/>
    <property type="match status" value="1"/>
</dbReference>
<evidence type="ECO:0000259" key="5">
    <source>
        <dbReference type="Pfam" id="PF03931"/>
    </source>
</evidence>
<dbReference type="GO" id="GO:0016567">
    <property type="term" value="P:protein ubiquitination"/>
    <property type="evidence" value="ECO:0007669"/>
    <property type="project" value="UniProtKB-UniPathway"/>
</dbReference>
<comment type="pathway">
    <text evidence="3">Protein modification; protein ubiquitination.</text>
</comment>
<dbReference type="OMA" id="RTFFNIK"/>
<evidence type="ECO:0000256" key="2">
    <source>
        <dbReference type="ARBA" id="ARBA00022786"/>
    </source>
</evidence>
<evidence type="ECO:0000256" key="1">
    <source>
        <dbReference type="ARBA" id="ARBA00009993"/>
    </source>
</evidence>
<dbReference type="Proteomes" id="UP000198287">
    <property type="component" value="Unassembled WGS sequence"/>
</dbReference>
<dbReference type="Pfam" id="PF01466">
    <property type="entry name" value="Skp1"/>
    <property type="match status" value="1"/>
</dbReference>
<protein>
    <submittedName>
        <fullName evidence="6">S-phase kinase-associated protein 1</fullName>
    </submittedName>
</protein>
<comment type="similarity">
    <text evidence="1 3">Belongs to the SKP1 family.</text>
</comment>
<sequence length="163" mass="18591">MPFINLESSDGDMLKVDVDVITCSLTIKQLIDNLGVGDDSEVVPLKNISTEILQKVITWAEHHKDDLPSIEDDEDPPRERRTDDITTWDANFIKMEQIELFDLIVAANYLDITGLLDLGCKIVANMIKGKTADDIRAMFNLVNDLTPQEEEQIRKENEWCEEK</sequence>
<dbReference type="Gene3D" id="3.30.710.10">
    <property type="entry name" value="Potassium Channel Kv1.1, Chain A"/>
    <property type="match status" value="1"/>
</dbReference>
<dbReference type="UniPathway" id="UPA00143"/>
<dbReference type="InterPro" id="IPR016072">
    <property type="entry name" value="Skp1_comp_dimer"/>
</dbReference>
<gene>
    <name evidence="6" type="ORF">Fcan01_00848</name>
</gene>
<feature type="domain" description="SKP1 component POZ" evidence="5">
    <location>
        <begin position="2"/>
        <end position="65"/>
    </location>
</feature>
<dbReference type="InterPro" id="IPR011333">
    <property type="entry name" value="SKP1/BTB/POZ_sf"/>
</dbReference>
<evidence type="ECO:0000313" key="7">
    <source>
        <dbReference type="Proteomes" id="UP000198287"/>
    </source>
</evidence>
<dbReference type="OrthoDB" id="2342932at2759"/>
<dbReference type="CDD" id="cd18322">
    <property type="entry name" value="BTB_POZ_SKP1"/>
    <property type="match status" value="1"/>
</dbReference>